<keyword evidence="3" id="KW-0808">Transferase</keyword>
<dbReference type="Proteomes" id="UP000008983">
    <property type="component" value="Unassembled WGS sequence"/>
</dbReference>
<dbReference type="OMA" id="GKMKVYH"/>
<dbReference type="PROSITE" id="PS50042">
    <property type="entry name" value="CNMP_BINDING_3"/>
    <property type="match status" value="1"/>
</dbReference>
<dbReference type="OrthoDB" id="411785at2759"/>
<accession>G0R4A3</accession>
<proteinExistence type="inferred from homology"/>
<comment type="similarity">
    <text evidence="1">Belongs to the methyltransferase superfamily.</text>
</comment>
<dbReference type="GO" id="GO:0032259">
    <property type="term" value="P:methylation"/>
    <property type="evidence" value="ECO:0007669"/>
    <property type="project" value="UniProtKB-KW"/>
</dbReference>
<keyword evidence="2" id="KW-0489">Methyltransferase</keyword>
<dbReference type="Gene3D" id="3.40.50.150">
    <property type="entry name" value="Vaccinia Virus protein VP39"/>
    <property type="match status" value="2"/>
</dbReference>
<evidence type="ECO:0000313" key="6">
    <source>
        <dbReference type="EMBL" id="EGR27714.1"/>
    </source>
</evidence>
<dbReference type="PANTHER" id="PTHR12176">
    <property type="entry name" value="SAM-DEPENDENT METHYLTRANSFERASE SUPERFAMILY PROTEIN"/>
    <property type="match status" value="1"/>
</dbReference>
<dbReference type="PANTHER" id="PTHR12176:SF78">
    <property type="entry name" value="EEF1A LYSINE AND N-TERMINAL METHYLTRANSFERASE"/>
    <property type="match status" value="1"/>
</dbReference>
<keyword evidence="4" id="KW-0511">Multifunctional enzyme</keyword>
<evidence type="ECO:0000256" key="2">
    <source>
        <dbReference type="ARBA" id="ARBA00022603"/>
    </source>
</evidence>
<dbReference type="RefSeq" id="XP_004025166.1">
    <property type="nucleotide sequence ID" value="XM_004025117.1"/>
</dbReference>
<gene>
    <name evidence="6" type="ORF">IMG5_190700</name>
</gene>
<dbReference type="InterPro" id="IPR029063">
    <property type="entry name" value="SAM-dependent_MTases_sf"/>
</dbReference>
<dbReference type="GeneID" id="14903785"/>
<reference evidence="6 7" key="1">
    <citation type="submission" date="2011-07" db="EMBL/GenBank/DDBJ databases">
        <authorList>
            <person name="Coyne R."/>
            <person name="Brami D."/>
            <person name="Johnson J."/>
            <person name="Hostetler J."/>
            <person name="Hannick L."/>
            <person name="Clark T."/>
            <person name="Cassidy-Hanley D."/>
            <person name="Inman J."/>
        </authorList>
    </citation>
    <scope>NUCLEOTIDE SEQUENCE [LARGE SCALE GENOMIC DNA]</scope>
    <source>
        <strain evidence="6 7">G5</strain>
    </source>
</reference>
<sequence length="730" mass="86122">MNILPKQYSDFQTKTYWDQFFQKLKEQKDESNQFFEWYGNFKEYDSVLNQFLDKNQKILNIGCGNSLFSEEMYDSGFKNIINNDFSENIINEMSQRSLNIRPFMKYEVMDVYNMTYQPESFDIIIDKGLLDAIYPVENEENNQKITNLFNDFCKILTNKEYQSRYICISLLQSHVLNILLEFFQPRNYQITIYEILIENSKIFPFMVDIQKSKNKNNKIELQLRNKIKQQFQVKDLKFQIRKIQTQNRYIDQVNVFHPGQRFQIEIWDNKNNKNSEIPKYTLTVVDSLNKKILDNKTCGCFITPQGKEQDFLFSSEKGNFQLLEQVGFSRLIIAILNPGFSFGNLQAVQGELSPAVDNLTPKGCKNKPVPFLTDGDQIGKRNALLENNEFIIDEIMNENNKCIRRLIFKNNIQQIQSQFQIIYFSNKNKPQLVEINKQFQSILPPKKNVLVGIDDTHLEFESHKQKKNYMYQYIYFFNLFRAIFAGFSLFNFDQLFQKEFNILVIGCGLCALSKFIYNYLQHVKLINIDISKNVIETAKNFFEVPVKDPRFKLIIDNGVQYVKSLPVQEDFQQQEQQKQNQPKSFKQFNTIIIDVFGFENQPSPPEGFQSVQFLEKAKKLLHKEQGILMINFIGIFENQADQFIQQNLVNIFEGVYSFKSVCQLSEYNYVIFCVNGTKNLQQKTLEENFKKILARIDKNSDCLKDCLSICQNIQQKHYSDNVQKQQQLQQ</sequence>
<keyword evidence="7" id="KW-1185">Reference proteome</keyword>
<evidence type="ECO:0000259" key="5">
    <source>
        <dbReference type="PROSITE" id="PS50042"/>
    </source>
</evidence>
<dbReference type="Pfam" id="PF13847">
    <property type="entry name" value="Methyltransf_31"/>
    <property type="match status" value="1"/>
</dbReference>
<name>G0R4A3_ICHMU</name>
<dbReference type="InParanoid" id="G0R4A3"/>
<dbReference type="CDD" id="cd02440">
    <property type="entry name" value="AdoMet_MTases"/>
    <property type="match status" value="1"/>
</dbReference>
<dbReference type="AlphaFoldDB" id="G0R4A3"/>
<dbReference type="InterPro" id="IPR000595">
    <property type="entry name" value="cNMP-bd_dom"/>
</dbReference>
<dbReference type="InterPro" id="IPR025714">
    <property type="entry name" value="Methyltranfer_dom"/>
</dbReference>
<dbReference type="STRING" id="857967.G0R4A3"/>
<dbReference type="EMBL" id="GL984330">
    <property type="protein sequence ID" value="EGR27714.1"/>
    <property type="molecule type" value="Genomic_DNA"/>
</dbReference>
<dbReference type="SUPFAM" id="SSF53335">
    <property type="entry name" value="S-adenosyl-L-methionine-dependent methyltransferases"/>
    <property type="match status" value="2"/>
</dbReference>
<dbReference type="InterPro" id="IPR051419">
    <property type="entry name" value="Lys/N-term_MeTrsfase_sf"/>
</dbReference>
<evidence type="ECO:0000256" key="1">
    <source>
        <dbReference type="ARBA" id="ARBA00008361"/>
    </source>
</evidence>
<organism evidence="6 7">
    <name type="scientific">Ichthyophthirius multifiliis</name>
    <name type="common">White spot disease agent</name>
    <name type="synonym">Ich</name>
    <dbReference type="NCBI Taxonomy" id="5932"/>
    <lineage>
        <taxon>Eukaryota</taxon>
        <taxon>Sar</taxon>
        <taxon>Alveolata</taxon>
        <taxon>Ciliophora</taxon>
        <taxon>Intramacronucleata</taxon>
        <taxon>Oligohymenophorea</taxon>
        <taxon>Hymenostomatida</taxon>
        <taxon>Ophryoglenina</taxon>
        <taxon>Ichthyophthirius</taxon>
    </lineage>
</organism>
<evidence type="ECO:0000313" key="7">
    <source>
        <dbReference type="Proteomes" id="UP000008983"/>
    </source>
</evidence>
<evidence type="ECO:0000256" key="3">
    <source>
        <dbReference type="ARBA" id="ARBA00022679"/>
    </source>
</evidence>
<evidence type="ECO:0000256" key="4">
    <source>
        <dbReference type="ARBA" id="ARBA00023268"/>
    </source>
</evidence>
<dbReference type="GO" id="GO:0008168">
    <property type="term" value="F:methyltransferase activity"/>
    <property type="evidence" value="ECO:0007669"/>
    <property type="project" value="UniProtKB-KW"/>
</dbReference>
<protein>
    <recommendedName>
        <fullName evidence="5">Cyclic nucleotide-binding domain-containing protein</fullName>
    </recommendedName>
</protein>
<dbReference type="eggNOG" id="KOG2352">
    <property type="taxonomic scope" value="Eukaryota"/>
</dbReference>
<feature type="domain" description="Cyclic nucleotide-binding" evidence="5">
    <location>
        <begin position="284"/>
        <end position="345"/>
    </location>
</feature>